<feature type="compositionally biased region" description="Basic and acidic residues" evidence="1">
    <location>
        <begin position="3084"/>
        <end position="3093"/>
    </location>
</feature>
<feature type="region of interest" description="Disordered" evidence="1">
    <location>
        <begin position="193"/>
        <end position="260"/>
    </location>
</feature>
<feature type="compositionally biased region" description="Basic and acidic residues" evidence="1">
    <location>
        <begin position="1412"/>
        <end position="1422"/>
    </location>
</feature>
<feature type="compositionally biased region" description="Low complexity" evidence="1">
    <location>
        <begin position="2739"/>
        <end position="2751"/>
    </location>
</feature>
<organism evidence="3">
    <name type="scientific">Anopheles sinensis</name>
    <name type="common">Mosquito</name>
    <dbReference type="NCBI Taxonomy" id="74873"/>
    <lineage>
        <taxon>Eukaryota</taxon>
        <taxon>Metazoa</taxon>
        <taxon>Ecdysozoa</taxon>
        <taxon>Arthropoda</taxon>
        <taxon>Hexapoda</taxon>
        <taxon>Insecta</taxon>
        <taxon>Pterygota</taxon>
        <taxon>Neoptera</taxon>
        <taxon>Endopterygota</taxon>
        <taxon>Diptera</taxon>
        <taxon>Nematocera</taxon>
        <taxon>Culicoidea</taxon>
        <taxon>Culicidae</taxon>
        <taxon>Anophelinae</taxon>
        <taxon>Anopheles</taxon>
    </lineage>
</organism>
<feature type="compositionally biased region" description="Basic and acidic residues" evidence="1">
    <location>
        <begin position="752"/>
        <end position="793"/>
    </location>
</feature>
<feature type="compositionally biased region" description="Basic and acidic residues" evidence="1">
    <location>
        <begin position="513"/>
        <end position="524"/>
    </location>
</feature>
<feature type="region of interest" description="Disordered" evidence="1">
    <location>
        <begin position="462"/>
        <end position="595"/>
    </location>
</feature>
<feature type="compositionally biased region" description="Basic and acidic residues" evidence="1">
    <location>
        <begin position="715"/>
        <end position="730"/>
    </location>
</feature>
<feature type="compositionally biased region" description="Basic and acidic residues" evidence="1">
    <location>
        <begin position="1538"/>
        <end position="1568"/>
    </location>
</feature>
<feature type="compositionally biased region" description="Polar residues" evidence="1">
    <location>
        <begin position="1844"/>
        <end position="1853"/>
    </location>
</feature>
<feature type="region of interest" description="Disordered" evidence="1">
    <location>
        <begin position="1718"/>
        <end position="1738"/>
    </location>
</feature>
<feature type="region of interest" description="Disordered" evidence="1">
    <location>
        <begin position="1192"/>
        <end position="1237"/>
    </location>
</feature>
<dbReference type="InterPro" id="IPR022189">
    <property type="entry name" value="SMTN"/>
</dbReference>
<feature type="compositionally biased region" description="Low complexity" evidence="1">
    <location>
        <begin position="2169"/>
        <end position="2180"/>
    </location>
</feature>
<feature type="region of interest" description="Disordered" evidence="1">
    <location>
        <begin position="1461"/>
        <end position="1519"/>
    </location>
</feature>
<feature type="region of interest" description="Disordered" evidence="1">
    <location>
        <begin position="2733"/>
        <end position="2755"/>
    </location>
</feature>
<feature type="region of interest" description="Disordered" evidence="1">
    <location>
        <begin position="1"/>
        <end position="29"/>
    </location>
</feature>
<feature type="compositionally biased region" description="Polar residues" evidence="1">
    <location>
        <begin position="2767"/>
        <end position="2788"/>
    </location>
</feature>
<feature type="region of interest" description="Disordered" evidence="1">
    <location>
        <begin position="2676"/>
        <end position="2705"/>
    </location>
</feature>
<feature type="compositionally biased region" description="Low complexity" evidence="1">
    <location>
        <begin position="227"/>
        <end position="260"/>
    </location>
</feature>
<feature type="compositionally biased region" description="Acidic residues" evidence="1">
    <location>
        <begin position="2984"/>
        <end position="2993"/>
    </location>
</feature>
<feature type="compositionally biased region" description="Low complexity" evidence="1">
    <location>
        <begin position="1854"/>
        <end position="1865"/>
    </location>
</feature>
<feature type="compositionally biased region" description="Low complexity" evidence="1">
    <location>
        <begin position="1094"/>
        <end position="1105"/>
    </location>
</feature>
<feature type="region of interest" description="Disordered" evidence="1">
    <location>
        <begin position="1657"/>
        <end position="1703"/>
    </location>
</feature>
<dbReference type="OrthoDB" id="6381429at2759"/>
<feature type="compositionally biased region" description="Basic and acidic residues" evidence="1">
    <location>
        <begin position="675"/>
        <end position="699"/>
    </location>
</feature>
<feature type="region of interest" description="Disordered" evidence="1">
    <location>
        <begin position="274"/>
        <end position="328"/>
    </location>
</feature>
<feature type="region of interest" description="Disordered" evidence="1">
    <location>
        <begin position="1532"/>
        <end position="1637"/>
    </location>
</feature>
<feature type="compositionally biased region" description="Polar residues" evidence="1">
    <location>
        <begin position="3490"/>
        <end position="3500"/>
    </location>
</feature>
<feature type="region of interest" description="Disordered" evidence="1">
    <location>
        <begin position="633"/>
        <end position="880"/>
    </location>
</feature>
<feature type="domain" description="Smoothelin" evidence="2">
    <location>
        <begin position="1804"/>
        <end position="1840"/>
    </location>
</feature>
<dbReference type="EMBL" id="ATLV01023392">
    <property type="status" value="NOT_ANNOTATED_CDS"/>
    <property type="molecule type" value="Genomic_DNA"/>
</dbReference>
<feature type="compositionally biased region" description="Low complexity" evidence="1">
    <location>
        <begin position="1492"/>
        <end position="1515"/>
    </location>
</feature>
<evidence type="ECO:0000259" key="2">
    <source>
        <dbReference type="Pfam" id="PF12510"/>
    </source>
</evidence>
<name>A0A084WFS5_ANOSI</name>
<dbReference type="Pfam" id="PF12510">
    <property type="entry name" value="Smoothelin"/>
    <property type="match status" value="2"/>
</dbReference>
<feature type="compositionally biased region" description="Low complexity" evidence="1">
    <location>
        <begin position="979"/>
        <end position="989"/>
    </location>
</feature>
<sequence length="3835" mass="414102">MGPSARRTDRKPKPINMANGRRTCGRKKQALSDHSPRISFFLFRTSFEGSWQLAEDFTRKKEIRAYMYKLREQRLKEFYASNDSSPPYFLMDKASATFGLKKSTVTASHGDSLVDQSFESFKTKEIRDSESPTRFGNAATVPSANSGWQIKTSEEVSDDGKTHTMHTTATTQGTKELEGGRMTFAGHNLESHSEHFDGDESNFVHSKGDQSSTVLVEDSVIEDADSGRTVAGTTRSTTTSSVSSTSRVVRQQQQNGSDGAQQLLDATDFALDSEEKHGVASSKINNTSSSTSTTTTSSSNTMKRSSTNTSDEQCVASAPKELSKDPERVREAFRLAQGAGKVLEREETMVNATTKMITETKRLDDGTTVTTRTYEKLPTAESDQYEHRSRTVRTQHVQEQQQKKQEASPTRTNYLSEVNSSEDQQRSSRSRTATTTSTTSQRISVEVDAAHDSFARSLRSISPTGSVRSVRSNATLVGSGRTSVSPDKGRTGRRSPSRESDQRPDYMRSTFTSERKVSGFREPEQPVGEGRSPSPRKVPANTPQESRGASPVKQDVKKETHSEMCQSSVEETTTHEQEVDSGRTKPPLVRSETYEERCRKILGMPHRPMGEEAKVDAKTTSGSIFSTYDNTVTTVQQQQQQNTSTRSELREQRKKIEQEIRSIERETLKTSASRRTSDFLADERDSMLEERKVQKESSPGRKSSVGTSKEPSPTRQERSPVRVDAKEPSPTRKPTMVKEVSPVRKPSVKEPAAARKSPEKEPSPARKELTPTRAPAEKEVSPTRKSPEKEPSPKRMSPTKEPAVTRASAEREPLPTRKPSVKEVSPVRQSPSKEPSLARETPVKDVSPSRKPATKEDGGTETATKTSKATVLVEQRREGRNISVAEITIVPVMEVSEVRTARSASKVLTKQSSDTKFDRRTTTTSTSTTASNASNRAITNKSSSDFDVTKRRSTEVTTSVGAGGKQRTPATSPDKRRPAAPVAATPTTPSVKQNHITVAKIKINPLRKPQVVTTRTEEWSSTRTSRSQAARKLPEPETDPESSKDTGISDNSEVEETVERVEVSATGTACCRHSGAYAVTDRKDSAPVVRTTGAARASKSYARSSSDNHLRATNVVNRPAAATTAPSSNRTPAVNGRGKVERPVKHVATKTINLSNSSKLSSTVAGNTTTNTSTTTTFDSDHLDNVVIDIQQAKSSREPTPNKLVPIPVSPDTEDTGKPRYPDAVQEPDDERAPSTVQPRVNNIPIFEEATNEYVGCEITEVDEQQESVSAHATRITNLDRVTEDDESLLSVTEKVSKFVHEARRLQESSTAGEAQPRQPQPVRFVVRHEYDDIDEHLKSDECLLSVSDKVTKFISTAEEVKKIRTSGPFVPDGVGKPGADTDVPVSVTEGDECLLSVNEKVNRFASRIGEARGETARHTTPAEDGVTDLGGTEPNGELVAEKVSKFAPQKSPELVKNAMRSTARHTVGEESESELAGRSTNATSITERYRTATVTKQAPAAAPAAGPTPTSPITLRSTEAVKKAKEIFEKGQTVQDARQRDILSRPSIWEERRAKKEALDKEKDQGRKGVTTDVKLTDIGVFRKQSSSTAVDGVQKKPEEPRAVEPVEPEVSPPKSVGTGSRRDSGGAPRAPAYIRDTVSSKKDLFEKRISSSRMQVEYTTQTSQEASTESSTAVRRQSLKQTDRERSTAPSVGDGSKPSYMNHTVASLEHINANQRRESVDHGGSGALHEQPAVARNVNMASTTMTTSTSSSKFGVELKRLDSGNRTSTTTTTTVAANPAPTQAKRKSSGTGATTLTGDVAIEDIFELEVLERMLEAVTGYEQRRRIRAQIRLVKKQRDEQQTASTGRQSSTTVTTTMTTTTMAAKNANGVATKRKDSSPTRTSAMRKTSSTVADSTDSASNARHQMATSTTSTTTTEVMVEKQQEVGKPTAPVEIKQVTTDRFGAKASAKDERPIWATSNILKKASENTRTFKGSGASSLGTGSGTGGSSMTVKKTVTSSSSSYHTKASEPKSTTDCITSSYGVGPMDENGLPLFGIRALKKKATPVPPMDGEGTTVTGTIVTETLYAENGGPAVGKRSTTHYAGEEGGLKAITRTEKFDSTGAHSVEEVETIEGSGRTAKVVRKGSVKELTERFVHRESSGSLHQQQQQVQQDSRSYPKAGLILRSSAHSHSSRASTPATDGCSLGDEHEQVEEEDEEQQVEFRRGADAHTMTSSTSSTRQVRSFLNDTTKVTDVQDVLQRMSNADHVEESGDTAEDREARALLNKFLGASVLMSGVESLMAKPAGTTITTTTTTSTGPAARKRLSLVSKLSSTTTTKTHTVKSSGGSASSPTKPATVDNLDEIWDEAILKQLLESSTSYDDRRKIRARIRQIMAEKEACADIVAIVTADLQRERQLQQQSAATATAVAPTNGLPQGESLLLPLLQGLLLSSAVALVPPVEDSGTESGEDLRLLAAAAGAASGGSVVGSGGGAGRDAGRLGGGLTGILHEVSAALERLQLTLRAEPLGQGCAEVIHLDAEKRNALLALITRLQQGLLQPDKIGEVHGDTGSCGGGGVGDSYDDPRRPPTAAVAQRPSGQVEGSANGGERTANGNLDDSQTRPRAVGSSRFSAKRRTNRNSRHTVGVSREELADARRFIEEMVLMDGRQPQAECAPAPEKTYLLQKQHSLGTVLGSEPAPQGQPSAAKPAAPSSGSSSTTTPATAFAMKRPSQFVPKEMQNLHHTTLDKMSGTKHSAQAASATPVAPARTKPSKEKLLLLNRQSLSVDQALPPTSNGRVSPSGRQDSVAAKPIDLHKHKPAATVRPQQPLPAAVAAPEEPFKKPTQTAAQRALVKKYSFNDGSSTDEDEERRALRKPDEPKKTAEQMVLRNKITPTEAAAGQGGSLVINTVQKIVSRETKPTNEQVGRVAPRSTARQGQGHQHPHHHGPTQGRSRTPDSSLKADETLAKPVNKYTSKKLRMKRANTIDIPKNMLPNSASEGENDDDDDEVGAAGTKQSARKRTNAGAVGRGTAVKPQPPGAPPVEVPDFKPRTENDLKFMAFLQKQNQQPRQIWSNPVREHVGSNNWTNKFGHLKSNFEQPGDRRSRSELPPKYGAPKPSAMSFWKQAESSSIDEPTPMARPTTKQTTPVQSKGSSQPSPSSGVGQPGARTSTTPNRGKNAPGTYSQTVQPSAGSHPKGDNTADRSVVEGKLVLPKATGATGGGTVNQFSHASASAFKPIPKKLPTPTGQLEFKPIQHEPEIVRPIPARVTNATGLVKQIVATGFKETPEVKPEPMQVQLGLVRSLAAQGYQETPYVPLPKIERTPTHKVLNYNPRPDAASSIDPAPAAPWVGKRASDPASNRVASIAATKFTANPFGHNKQALPAQQPLTYQGSLKYAERPLAYQVSGMNGHAMAPYEKRPSLPDVSAIGSHLGTYTFTDYTHPESVSTFSLNRSDSLTNPENEPLVLTSSNSVFSPTTAVTRMVPPALQHQQQQASQISYLAVNVDQQSSSSHSPANPDEDDDLDDVYDYDDLDSVDSQEMRVVSKVMKAPQGQQATYSAPVRSTHLRAVNGHDGPDAGGRGSLIAQSLHSSLKKIKDKSPTPPKARTRYSQELSPAPITADAGHRAIPSLAQPPPQLEVTAPVPSHAIYNNVHAQYTHTRLADHHHQPLLARTKSSHNLTVPVTAQPLRPISSDKQRTVEAYFTGQSGVAGRQPAVSMAPSSSGYQMARTASSKNLVLRDKSGMAGQHHHAVRPVSYAMGHNMGYSSYNGGQAMSYAPQSAHFQQRNAPADYPAYKPHAHQQQPAQAPLGGGLLRSRTMPHIPLGSLALLDENNVEDAFEELMNQSFAV</sequence>
<reference evidence="3 5" key="1">
    <citation type="journal article" date="2014" name="BMC Genomics">
        <title>Genome sequence of Anopheles sinensis provides insight into genetics basis of mosquito competence for malaria parasites.</title>
        <authorList>
            <person name="Zhou D."/>
            <person name="Zhang D."/>
            <person name="Ding G."/>
            <person name="Shi L."/>
            <person name="Hou Q."/>
            <person name="Ye Y."/>
            <person name="Xu Y."/>
            <person name="Zhou H."/>
            <person name="Xiong C."/>
            <person name="Li S."/>
            <person name="Yu J."/>
            <person name="Hong S."/>
            <person name="Yu X."/>
            <person name="Zou P."/>
            <person name="Chen C."/>
            <person name="Chang X."/>
            <person name="Wang W."/>
            <person name="Lv Y."/>
            <person name="Sun Y."/>
            <person name="Ma L."/>
            <person name="Shen B."/>
            <person name="Zhu C."/>
        </authorList>
    </citation>
    <scope>NUCLEOTIDE SEQUENCE [LARGE SCALE GENOMIC DNA]</scope>
</reference>
<feature type="compositionally biased region" description="Polar residues" evidence="1">
    <location>
        <begin position="902"/>
        <end position="912"/>
    </location>
</feature>
<feature type="domain" description="Smoothelin" evidence="2">
    <location>
        <begin position="2340"/>
        <end position="2381"/>
    </location>
</feature>
<feature type="compositionally biased region" description="Polar residues" evidence="1">
    <location>
        <begin position="462"/>
        <end position="485"/>
    </location>
</feature>
<feature type="region of interest" description="Disordered" evidence="1">
    <location>
        <begin position="1837"/>
        <end position="1919"/>
    </location>
</feature>
<proteinExistence type="predicted"/>
<feature type="compositionally biased region" description="Basic and acidic residues" evidence="1">
    <location>
        <begin position="2853"/>
        <end position="2867"/>
    </location>
</feature>
<feature type="region of interest" description="Disordered" evidence="1">
    <location>
        <begin position="2900"/>
        <end position="3034"/>
    </location>
</feature>
<feature type="region of interest" description="Disordered" evidence="1">
    <location>
        <begin position="1412"/>
        <end position="1436"/>
    </location>
</feature>
<feature type="compositionally biased region" description="Polar residues" evidence="1">
    <location>
        <begin position="407"/>
        <end position="422"/>
    </location>
</feature>
<feature type="compositionally biased region" description="Basic and acidic residues" evidence="1">
    <location>
        <begin position="496"/>
        <end position="506"/>
    </location>
</feature>
<dbReference type="VEuPathDB" id="VectorBase:ASIC017083"/>
<evidence type="ECO:0000256" key="1">
    <source>
        <dbReference type="SAM" id="MobiDB-lite"/>
    </source>
</evidence>
<dbReference type="Proteomes" id="UP000030765">
    <property type="component" value="Unassembled WGS sequence"/>
</dbReference>
<feature type="compositionally biased region" description="Low complexity" evidence="1">
    <location>
        <begin position="2681"/>
        <end position="2705"/>
    </location>
</feature>
<feature type="compositionally biased region" description="Low complexity" evidence="1">
    <location>
        <begin position="633"/>
        <end position="643"/>
    </location>
</feature>
<feature type="compositionally biased region" description="Acidic residues" evidence="1">
    <location>
        <begin position="3503"/>
        <end position="3515"/>
    </location>
</feature>
<feature type="compositionally biased region" description="Low complexity" evidence="1">
    <location>
        <begin position="430"/>
        <end position="444"/>
    </location>
</feature>
<evidence type="ECO:0000313" key="4">
    <source>
        <dbReference type="EnsemblMetazoa" id="ASIC017083-PA"/>
    </source>
</evidence>
<feature type="region of interest" description="Disordered" evidence="1">
    <location>
        <begin position="1764"/>
        <end position="1796"/>
    </location>
</feature>
<dbReference type="VEuPathDB" id="VectorBase:ASIS021487"/>
<reference evidence="4" key="2">
    <citation type="submission" date="2020-05" db="UniProtKB">
        <authorList>
            <consortium name="EnsemblMetazoa"/>
        </authorList>
    </citation>
    <scope>IDENTIFICATION</scope>
</reference>
<accession>A0A084WFS5</accession>
<dbReference type="OMA" id="EHINANQ"/>
<feature type="compositionally biased region" description="Low complexity" evidence="1">
    <location>
        <begin position="281"/>
        <end position="310"/>
    </location>
</feature>
<feature type="compositionally biased region" description="Acidic residues" evidence="1">
    <location>
        <begin position="2194"/>
        <end position="2204"/>
    </location>
</feature>
<feature type="region of interest" description="Disordered" evidence="1">
    <location>
        <begin position="1083"/>
        <end position="1141"/>
    </location>
</feature>
<feature type="compositionally biased region" description="Low complexity" evidence="1">
    <location>
        <begin position="1607"/>
        <end position="1618"/>
    </location>
</feature>
<feature type="compositionally biased region" description="Low complexity" evidence="1">
    <location>
        <begin position="1661"/>
        <end position="1675"/>
    </location>
</feature>
<feature type="compositionally biased region" description="Polar residues" evidence="1">
    <location>
        <begin position="3152"/>
        <end position="3176"/>
    </location>
</feature>
<feature type="compositionally biased region" description="Polar residues" evidence="1">
    <location>
        <begin position="700"/>
        <end position="714"/>
    </location>
</feature>
<feature type="region of interest" description="Disordered" evidence="1">
    <location>
        <begin position="3067"/>
        <end position="3188"/>
    </location>
</feature>
<feature type="compositionally biased region" description="Low complexity" evidence="1">
    <location>
        <begin position="2312"/>
        <end position="2329"/>
    </location>
</feature>
<feature type="compositionally biased region" description="Low complexity" evidence="1">
    <location>
        <begin position="1167"/>
        <end position="1177"/>
    </location>
</feature>
<feature type="region of interest" description="Disordered" evidence="1">
    <location>
        <begin position="2551"/>
        <end position="2632"/>
    </location>
</feature>
<feature type="compositionally biased region" description="Basic and acidic residues" evidence="1">
    <location>
        <begin position="647"/>
        <end position="668"/>
    </location>
</feature>
<feature type="region of interest" description="Disordered" evidence="1">
    <location>
        <begin position="1974"/>
        <end position="2018"/>
    </location>
</feature>
<dbReference type="EnsemblMetazoa" id="ASIC017083-RA">
    <property type="protein sequence ID" value="ASIC017083-PA"/>
    <property type="gene ID" value="ASIC017083"/>
</dbReference>
<evidence type="ECO:0000313" key="3">
    <source>
        <dbReference type="EMBL" id="KFB49069.1"/>
    </source>
</evidence>
<feature type="compositionally biased region" description="Basic and acidic residues" evidence="1">
    <location>
        <begin position="572"/>
        <end position="583"/>
    </location>
</feature>
<evidence type="ECO:0000313" key="5">
    <source>
        <dbReference type="Proteomes" id="UP000030765"/>
    </source>
</evidence>
<feature type="compositionally biased region" description="Basic residues" evidence="1">
    <location>
        <begin position="2615"/>
        <end position="2625"/>
    </location>
</feature>
<feature type="region of interest" description="Disordered" evidence="1">
    <location>
        <begin position="379"/>
        <end position="444"/>
    </location>
</feature>
<feature type="compositionally biased region" description="Low complexity" evidence="1">
    <location>
        <begin position="3132"/>
        <end position="3151"/>
    </location>
</feature>
<feature type="region of interest" description="Disordered" evidence="1">
    <location>
        <begin position="3489"/>
        <end position="3515"/>
    </location>
</feature>
<dbReference type="EMBL" id="KE525342">
    <property type="protein sequence ID" value="KFB49069.1"/>
    <property type="molecule type" value="Genomic_DNA"/>
</dbReference>
<feature type="region of interest" description="Disordered" evidence="1">
    <location>
        <begin position="897"/>
        <end position="994"/>
    </location>
</feature>
<feature type="compositionally biased region" description="Low complexity" evidence="1">
    <location>
        <begin position="922"/>
        <end position="940"/>
    </location>
</feature>
<gene>
    <name evidence="3" type="ORF">ZHAS_00017083</name>
</gene>
<feature type="region of interest" description="Disordered" evidence="1">
    <location>
        <begin position="2139"/>
        <end position="2225"/>
    </location>
</feature>
<feature type="compositionally biased region" description="Low complexity" evidence="1">
    <location>
        <begin position="1992"/>
        <end position="2006"/>
    </location>
</feature>
<feature type="compositionally biased region" description="Pro residues" evidence="1">
    <location>
        <begin position="3019"/>
        <end position="3028"/>
    </location>
</feature>
<feature type="region of interest" description="Disordered" evidence="1">
    <location>
        <begin position="2767"/>
        <end position="2789"/>
    </location>
</feature>
<dbReference type="STRING" id="74873.A0A084WFS5"/>
<feature type="region of interest" description="Disordered" evidence="1">
    <location>
        <begin position="2312"/>
        <end position="2339"/>
    </location>
</feature>
<feature type="region of interest" description="Disordered" evidence="1">
    <location>
        <begin position="1009"/>
        <end position="1057"/>
    </location>
</feature>
<feature type="compositionally biased region" description="Basic and acidic residues" evidence="1">
    <location>
        <begin position="1595"/>
        <end position="1606"/>
    </location>
</feature>
<keyword evidence="5" id="KW-1185">Reference proteome</keyword>
<feature type="region of interest" description="Disordered" evidence="1">
    <location>
        <begin position="1159"/>
        <end position="1179"/>
    </location>
</feature>
<feature type="compositionally biased region" description="Low complexity" evidence="1">
    <location>
        <begin position="1891"/>
        <end position="1903"/>
    </location>
</feature>
<protein>
    <submittedName>
        <fullName evidence="3">AGAP000904-PA-like protein</fullName>
    </submittedName>
</protein>
<feature type="region of interest" description="Disordered" evidence="1">
    <location>
        <begin position="2838"/>
        <end position="2867"/>
    </location>
</feature>